<dbReference type="GO" id="GO:0016787">
    <property type="term" value="F:hydrolase activity"/>
    <property type="evidence" value="ECO:0007669"/>
    <property type="project" value="UniProtKB-KW"/>
</dbReference>
<feature type="domain" description="Fluoroacetyl-CoA-specific thioesterase-like" evidence="2">
    <location>
        <begin position="18"/>
        <end position="120"/>
    </location>
</feature>
<organism evidence="3">
    <name type="scientific">Candidatus Atribacter allofermentans</name>
    <dbReference type="NCBI Taxonomy" id="1852833"/>
    <lineage>
        <taxon>Bacteria</taxon>
        <taxon>Pseudomonadati</taxon>
        <taxon>Atribacterota</taxon>
        <taxon>Atribacteria</taxon>
        <taxon>Atribacterales</taxon>
        <taxon>Atribacteraceae</taxon>
        <taxon>Atribacter</taxon>
    </lineage>
</organism>
<feature type="binding site" evidence="1">
    <location>
        <position position="115"/>
    </location>
    <ligand>
        <name>substrate</name>
    </ligand>
</feature>
<evidence type="ECO:0000313" key="3">
    <source>
        <dbReference type="EMBL" id="OQA57882.1"/>
    </source>
</evidence>
<dbReference type="SUPFAM" id="SSF54637">
    <property type="entry name" value="Thioesterase/thiol ester dehydrase-isomerase"/>
    <property type="match status" value="1"/>
</dbReference>
<reference evidence="3" key="1">
    <citation type="submission" date="2017-02" db="EMBL/GenBank/DDBJ databases">
        <title>Delving into the versatile metabolic prowess of the omnipresent phylum Bacteroidetes.</title>
        <authorList>
            <person name="Nobu M.K."/>
            <person name="Mei R."/>
            <person name="Narihiro T."/>
            <person name="Kuroda K."/>
            <person name="Liu W.-T."/>
        </authorList>
    </citation>
    <scope>NUCLEOTIDE SEQUENCE</scope>
    <source>
        <strain evidence="3">ADurb.Bin276</strain>
    </source>
</reference>
<dbReference type="Pfam" id="PF22636">
    <property type="entry name" value="FlK"/>
    <property type="match status" value="1"/>
</dbReference>
<keyword evidence="3" id="KW-0378">Hydrolase</keyword>
<dbReference type="PANTHER" id="PTHR36934:SF1">
    <property type="entry name" value="THIOESTERASE DOMAIN-CONTAINING PROTEIN"/>
    <property type="match status" value="1"/>
</dbReference>
<dbReference type="EC" id="3.1.2.29" evidence="3"/>
<gene>
    <name evidence="3" type="primary">flK</name>
    <name evidence="3" type="ORF">BWY41_01206</name>
</gene>
<dbReference type="InterPro" id="IPR054485">
    <property type="entry name" value="FlK-like_dom"/>
</dbReference>
<dbReference type="Proteomes" id="UP000485569">
    <property type="component" value="Unassembled WGS sequence"/>
</dbReference>
<evidence type="ECO:0000256" key="1">
    <source>
        <dbReference type="PIRSR" id="PIRSR014972-2"/>
    </source>
</evidence>
<sequence length="137" mass="15188">MKSNTLRVGLTGVASAIVGKENTADKFEKEMVPAFATPMLVSLMDNAAFYAVKNHLSDGYESVGTRISISHIAATPPGMKVTARATLVEIYRNRLVFEAEAFDEIEKIGEGKLERFVVRRDSFLKKLDQKTRMTSKS</sequence>
<comment type="caution">
    <text evidence="3">The sequence shown here is derived from an EMBL/GenBank/DDBJ whole genome shotgun (WGS) entry which is preliminary data.</text>
</comment>
<dbReference type="PIRSF" id="PIRSF014972">
    <property type="entry name" value="FlK"/>
    <property type="match status" value="1"/>
</dbReference>
<dbReference type="AlphaFoldDB" id="A0A1V5SV66"/>
<proteinExistence type="predicted"/>
<feature type="binding site" evidence="1">
    <location>
        <position position="64"/>
    </location>
    <ligand>
        <name>substrate</name>
    </ligand>
</feature>
<dbReference type="EMBL" id="MWBQ01000085">
    <property type="protein sequence ID" value="OQA57882.1"/>
    <property type="molecule type" value="Genomic_DNA"/>
</dbReference>
<accession>A0A1V5SV66</accession>
<protein>
    <submittedName>
        <fullName evidence="3">Fluoroacetyl-CoA thioesterase</fullName>
        <ecNumber evidence="3">3.1.2.29</ecNumber>
    </submittedName>
</protein>
<dbReference type="Gene3D" id="3.10.129.10">
    <property type="entry name" value="Hotdog Thioesterase"/>
    <property type="match status" value="1"/>
</dbReference>
<dbReference type="CDD" id="cd03443">
    <property type="entry name" value="PaaI_thioesterase"/>
    <property type="match status" value="1"/>
</dbReference>
<evidence type="ECO:0000259" key="2">
    <source>
        <dbReference type="Pfam" id="PF22636"/>
    </source>
</evidence>
<dbReference type="PANTHER" id="PTHR36934">
    <property type="entry name" value="BLR0278 PROTEIN"/>
    <property type="match status" value="1"/>
</dbReference>
<dbReference type="InterPro" id="IPR029069">
    <property type="entry name" value="HotDog_dom_sf"/>
</dbReference>
<name>A0A1V5SV66_9BACT</name>
<feature type="binding site" evidence="1">
    <location>
        <position position="64"/>
    </location>
    <ligand>
        <name>CoA</name>
        <dbReference type="ChEBI" id="CHEBI:57287"/>
    </ligand>
</feature>
<dbReference type="InterPro" id="IPR025540">
    <property type="entry name" value="FlK"/>
</dbReference>